<name>A0AA39UK95_9AGAR</name>
<dbReference type="Proteomes" id="UP001175228">
    <property type="component" value="Unassembled WGS sequence"/>
</dbReference>
<dbReference type="AlphaFoldDB" id="A0AA39UK95"/>
<proteinExistence type="predicted"/>
<sequence>MDDLQSYATLKHGGLIWWLAHDVEGSHLEELVITGPSVRVTEIGDVHHTAEGDKLWDEKLTDDQIDIICGIYKVEWDEDKGQIQKKSHADCRVHLTEDVSWFPKLTAWEGCHLDVGFWSADTESWYQHRIAKYIGGDFNCENQTQWRKSLKLCHDAPKVTDALKVVSCGFLD</sequence>
<comment type="caution">
    <text evidence="1">The sequence shown here is derived from an EMBL/GenBank/DDBJ whole genome shotgun (WGS) entry which is preliminary data.</text>
</comment>
<evidence type="ECO:0000313" key="2">
    <source>
        <dbReference type="Proteomes" id="UP001175228"/>
    </source>
</evidence>
<protein>
    <submittedName>
        <fullName evidence="1">Uncharacterized protein</fullName>
    </submittedName>
</protein>
<dbReference type="EMBL" id="JAUEPU010000027">
    <property type="protein sequence ID" value="KAK0492852.1"/>
    <property type="molecule type" value="Genomic_DNA"/>
</dbReference>
<keyword evidence="2" id="KW-1185">Reference proteome</keyword>
<reference evidence="1" key="1">
    <citation type="submission" date="2023-06" db="EMBL/GenBank/DDBJ databases">
        <authorList>
            <consortium name="Lawrence Berkeley National Laboratory"/>
            <person name="Ahrendt S."/>
            <person name="Sahu N."/>
            <person name="Indic B."/>
            <person name="Wong-Bajracharya J."/>
            <person name="Merenyi Z."/>
            <person name="Ke H.-M."/>
            <person name="Monk M."/>
            <person name="Kocsube S."/>
            <person name="Drula E."/>
            <person name="Lipzen A."/>
            <person name="Balint B."/>
            <person name="Henrissat B."/>
            <person name="Andreopoulos B."/>
            <person name="Martin F.M."/>
            <person name="Harder C.B."/>
            <person name="Rigling D."/>
            <person name="Ford K.L."/>
            <person name="Foster G.D."/>
            <person name="Pangilinan J."/>
            <person name="Papanicolaou A."/>
            <person name="Barry K."/>
            <person name="LaButti K."/>
            <person name="Viragh M."/>
            <person name="Koriabine M."/>
            <person name="Yan M."/>
            <person name="Riley R."/>
            <person name="Champramary S."/>
            <person name="Plett K.L."/>
            <person name="Tsai I.J."/>
            <person name="Slot J."/>
            <person name="Sipos G."/>
            <person name="Plett J."/>
            <person name="Nagy L.G."/>
            <person name="Grigoriev I.V."/>
        </authorList>
    </citation>
    <scope>NUCLEOTIDE SEQUENCE</scope>
    <source>
        <strain evidence="1">HWK02</strain>
    </source>
</reference>
<accession>A0AA39UK95</accession>
<evidence type="ECO:0000313" key="1">
    <source>
        <dbReference type="EMBL" id="KAK0492852.1"/>
    </source>
</evidence>
<gene>
    <name evidence="1" type="ORF">EDD18DRAFT_1357214</name>
</gene>
<organism evidence="1 2">
    <name type="scientific">Armillaria luteobubalina</name>
    <dbReference type="NCBI Taxonomy" id="153913"/>
    <lineage>
        <taxon>Eukaryota</taxon>
        <taxon>Fungi</taxon>
        <taxon>Dikarya</taxon>
        <taxon>Basidiomycota</taxon>
        <taxon>Agaricomycotina</taxon>
        <taxon>Agaricomycetes</taxon>
        <taxon>Agaricomycetidae</taxon>
        <taxon>Agaricales</taxon>
        <taxon>Marasmiineae</taxon>
        <taxon>Physalacriaceae</taxon>
        <taxon>Armillaria</taxon>
    </lineage>
</organism>